<protein>
    <submittedName>
        <fullName evidence="2">Uncharacterized protein</fullName>
    </submittedName>
</protein>
<accession>A0A443NBD5</accession>
<comment type="caution">
    <text evidence="2">The sequence shown here is derived from an EMBL/GenBank/DDBJ whole genome shotgun (WGS) entry which is preliminary data.</text>
</comment>
<dbReference type="AlphaFoldDB" id="A0A443NBD5"/>
<feature type="compositionally biased region" description="Acidic residues" evidence="1">
    <location>
        <begin position="33"/>
        <end position="43"/>
    </location>
</feature>
<dbReference type="Proteomes" id="UP000283530">
    <property type="component" value="Unassembled WGS sequence"/>
</dbReference>
<feature type="compositionally biased region" description="Basic and acidic residues" evidence="1">
    <location>
        <begin position="23"/>
        <end position="32"/>
    </location>
</feature>
<gene>
    <name evidence="2" type="ORF">CKAN_00422200</name>
</gene>
<dbReference type="EMBL" id="QPKB01000002">
    <property type="protein sequence ID" value="RWR75821.1"/>
    <property type="molecule type" value="Genomic_DNA"/>
</dbReference>
<name>A0A443NBD5_9MAGN</name>
<evidence type="ECO:0000313" key="3">
    <source>
        <dbReference type="Proteomes" id="UP000283530"/>
    </source>
</evidence>
<sequence length="65" mass="7259">MALQVVKDTAIEYIVQKALGKVGRKEGTKESEDLQEPGVEGDEDYKLVPQYDYNDAILDGQNEDV</sequence>
<evidence type="ECO:0000256" key="1">
    <source>
        <dbReference type="SAM" id="MobiDB-lite"/>
    </source>
</evidence>
<proteinExistence type="predicted"/>
<reference evidence="2 3" key="1">
    <citation type="journal article" date="2019" name="Nat. Plants">
        <title>Stout camphor tree genome fills gaps in understanding of flowering plant genome evolution.</title>
        <authorList>
            <person name="Chaw S.M."/>
            <person name="Liu Y.C."/>
            <person name="Wu Y.W."/>
            <person name="Wang H.Y."/>
            <person name="Lin C.I."/>
            <person name="Wu C.S."/>
            <person name="Ke H.M."/>
            <person name="Chang L.Y."/>
            <person name="Hsu C.Y."/>
            <person name="Yang H.T."/>
            <person name="Sudianto E."/>
            <person name="Hsu M.H."/>
            <person name="Wu K.P."/>
            <person name="Wang L.N."/>
            <person name="Leebens-Mack J.H."/>
            <person name="Tsai I.J."/>
        </authorList>
    </citation>
    <scope>NUCLEOTIDE SEQUENCE [LARGE SCALE GENOMIC DNA]</scope>
    <source>
        <strain evidence="3">cv. Chaw 1501</strain>
        <tissue evidence="2">Young leaves</tissue>
    </source>
</reference>
<evidence type="ECO:0000313" key="2">
    <source>
        <dbReference type="EMBL" id="RWR75821.1"/>
    </source>
</evidence>
<keyword evidence="3" id="KW-1185">Reference proteome</keyword>
<organism evidence="2 3">
    <name type="scientific">Cinnamomum micranthum f. kanehirae</name>
    <dbReference type="NCBI Taxonomy" id="337451"/>
    <lineage>
        <taxon>Eukaryota</taxon>
        <taxon>Viridiplantae</taxon>
        <taxon>Streptophyta</taxon>
        <taxon>Embryophyta</taxon>
        <taxon>Tracheophyta</taxon>
        <taxon>Spermatophyta</taxon>
        <taxon>Magnoliopsida</taxon>
        <taxon>Magnoliidae</taxon>
        <taxon>Laurales</taxon>
        <taxon>Lauraceae</taxon>
        <taxon>Cinnamomum</taxon>
    </lineage>
</organism>
<feature type="region of interest" description="Disordered" evidence="1">
    <location>
        <begin position="23"/>
        <end position="43"/>
    </location>
</feature>